<evidence type="ECO:0000256" key="1">
    <source>
        <dbReference type="ARBA" id="ARBA00004162"/>
    </source>
</evidence>
<keyword evidence="15" id="KW-1185">Reference proteome</keyword>
<comment type="subcellular location">
    <subcellularLocation>
        <location evidence="1">Cell membrane</location>
        <topology evidence="1">Single-pass membrane protein</topology>
    </subcellularLocation>
</comment>
<dbReference type="UniPathway" id="UPA00029">
    <property type="reaction ID" value="UER00560"/>
</dbReference>
<accession>Q8ENM4</accession>
<dbReference type="GO" id="GO:0016746">
    <property type="term" value="F:acyltransferase activity"/>
    <property type="evidence" value="ECO:0007669"/>
    <property type="project" value="UniProtKB-KW"/>
</dbReference>
<evidence type="ECO:0000256" key="11">
    <source>
        <dbReference type="ARBA" id="ARBA00023667"/>
    </source>
</evidence>
<sequence length="167" mass="20173">MPIVELSNWLILVLDIMAWTLIHLGVSLFTLLLPEKTFYSKGRLYKLRSWEMQGGFWKRKLHVHRWKYIIPDGASLFKKGFKKKKLNEVSIEYLKKFEMETRRAELTHWLCIPPAFLFFLWNPIWAGWIMVLYACLFNFPIIVLQRYNRGRLRRILILKDTKNVELE</sequence>
<keyword evidence="4 13" id="KW-0812">Transmembrane</keyword>
<dbReference type="RefSeq" id="WP_011066850.1">
    <property type="nucleotide sequence ID" value="NC_004193.1"/>
</dbReference>
<evidence type="ECO:0000313" key="14">
    <source>
        <dbReference type="EMBL" id="BAC14413.1"/>
    </source>
</evidence>
<evidence type="ECO:0000256" key="4">
    <source>
        <dbReference type="ARBA" id="ARBA00022692"/>
    </source>
</evidence>
<reference evidence="14 15" key="2">
    <citation type="journal article" date="2002" name="Nucleic Acids Res.">
        <title>Genome sequence of Oceanobacillus iheyensis isolated from the Iheya Ridge and its unexpected adaptive capabilities to extreme environments.</title>
        <authorList>
            <person name="Takami H."/>
            <person name="Takaki Y."/>
            <person name="Uchiyama I."/>
        </authorList>
    </citation>
    <scope>NUCLEOTIDE SEQUENCE [LARGE SCALE GENOMIC DNA]</scope>
    <source>
        <strain evidence="15">DSM 14371 / CIP 107618 / JCM 11309 / KCTC 3954 / HTE831</strain>
    </source>
</reference>
<dbReference type="GO" id="GO:0005886">
    <property type="term" value="C:plasma membrane"/>
    <property type="evidence" value="ECO:0007669"/>
    <property type="project" value="UniProtKB-SubCell"/>
</dbReference>
<evidence type="ECO:0000256" key="12">
    <source>
        <dbReference type="ARBA" id="ARBA00025324"/>
    </source>
</evidence>
<keyword evidence="2" id="KW-1003">Cell membrane</keyword>
<dbReference type="Proteomes" id="UP000000822">
    <property type="component" value="Chromosome"/>
</dbReference>
<comment type="similarity">
    <text evidence="10">Belongs to the acyltransferase CrtO family.</text>
</comment>
<dbReference type="HOGENOM" id="CLU_133300_1_0_9"/>
<keyword evidence="6 13" id="KW-1133">Transmembrane helix</keyword>
<keyword evidence="3" id="KW-0808">Transferase</keyword>
<keyword evidence="7 13" id="KW-0472">Membrane</keyword>
<evidence type="ECO:0000256" key="10">
    <source>
        <dbReference type="ARBA" id="ARBA00023603"/>
    </source>
</evidence>
<proteinExistence type="inferred from homology"/>
<evidence type="ECO:0000256" key="9">
    <source>
        <dbReference type="ARBA" id="ARBA00023588"/>
    </source>
</evidence>
<name>Q8ENM4_OCEIH</name>
<evidence type="ECO:0000313" key="15">
    <source>
        <dbReference type="Proteomes" id="UP000000822"/>
    </source>
</evidence>
<organism evidence="14 15">
    <name type="scientific">Oceanobacillus iheyensis (strain DSM 14371 / CIP 107618 / JCM 11309 / KCTC 3954 / HTE831)</name>
    <dbReference type="NCBI Taxonomy" id="221109"/>
    <lineage>
        <taxon>Bacteria</taxon>
        <taxon>Bacillati</taxon>
        <taxon>Bacillota</taxon>
        <taxon>Bacilli</taxon>
        <taxon>Bacillales</taxon>
        <taxon>Bacillaceae</taxon>
        <taxon>Oceanobacillus</taxon>
    </lineage>
</organism>
<dbReference type="STRING" id="221109.gene:10734709"/>
<comment type="function">
    <text evidence="12">Catalyzes the acylation of glycosyl-4,4'-diaponeurosporenoate, i.e. the esterification of glucose at the C6'' position with the carboxyl group of the C(15) fatty acid 12-methyltetradecanoic acid, to yield staphyloxanthin. This is the last step in the biosynthesis of this orange pigment, present in most staphylococci strains.</text>
</comment>
<evidence type="ECO:0000256" key="8">
    <source>
        <dbReference type="ARBA" id="ARBA00023315"/>
    </source>
</evidence>
<evidence type="ECO:0000256" key="7">
    <source>
        <dbReference type="ARBA" id="ARBA00023136"/>
    </source>
</evidence>
<evidence type="ECO:0000256" key="5">
    <source>
        <dbReference type="ARBA" id="ARBA00022729"/>
    </source>
</evidence>
<dbReference type="eggNOG" id="ENOG503340V">
    <property type="taxonomic scope" value="Bacteria"/>
</dbReference>
<dbReference type="EMBL" id="BA000028">
    <property type="protein sequence ID" value="BAC14413.1"/>
    <property type="molecule type" value="Genomic_DNA"/>
</dbReference>
<gene>
    <name evidence="14" type="ordered locus">OB2457</name>
</gene>
<protein>
    <recommendedName>
        <fullName evidence="11">Glycosyl-4,4'-diaponeurosporenoate acyltransferase</fullName>
    </recommendedName>
</protein>
<evidence type="ECO:0000256" key="13">
    <source>
        <dbReference type="SAM" id="Phobius"/>
    </source>
</evidence>
<keyword evidence="5" id="KW-0732">Signal</keyword>
<evidence type="ECO:0000256" key="6">
    <source>
        <dbReference type="ARBA" id="ARBA00022989"/>
    </source>
</evidence>
<dbReference type="AlphaFoldDB" id="Q8ENM4"/>
<evidence type="ECO:0000256" key="3">
    <source>
        <dbReference type="ARBA" id="ARBA00022679"/>
    </source>
</evidence>
<feature type="transmembrane region" description="Helical" evidence="13">
    <location>
        <begin position="127"/>
        <end position="144"/>
    </location>
</feature>
<dbReference type="OrthoDB" id="3783432at2"/>
<reference evidence="14 15" key="1">
    <citation type="journal article" date="2001" name="FEMS Microbiol. Lett.">
        <title>Oceanobacillus iheyensis gen. nov., sp. nov., a deep-sea extremely halotolerant and alkaliphilic species isolated from a depth of 1050 m on the Iheya Ridge.</title>
        <authorList>
            <person name="Lu J."/>
            <person name="Nogi Y."/>
            <person name="Takami H."/>
        </authorList>
    </citation>
    <scope>NUCLEOTIDE SEQUENCE [LARGE SCALE GENOMIC DNA]</scope>
    <source>
        <strain evidence="15">DSM 14371 / CIP 107618 / JCM 11309 / KCTC 3954 / HTE831</strain>
    </source>
</reference>
<keyword evidence="8" id="KW-0012">Acyltransferase</keyword>
<dbReference type="InterPro" id="IPR044021">
    <property type="entry name" value="CrtO"/>
</dbReference>
<feature type="transmembrane region" description="Helical" evidence="13">
    <location>
        <begin position="6"/>
        <end position="33"/>
    </location>
</feature>
<evidence type="ECO:0000256" key="2">
    <source>
        <dbReference type="ARBA" id="ARBA00022475"/>
    </source>
</evidence>
<dbReference type="KEGG" id="oih:OB2457"/>
<comment type="pathway">
    <text evidence="9">Carotenoid biosynthesis; staphyloxanthin biosynthesis; staphyloxanthin from farnesyl diphosphate: step 5/5.</text>
</comment>
<dbReference type="Pfam" id="PF18927">
    <property type="entry name" value="CrtO"/>
    <property type="match status" value="1"/>
</dbReference>